<evidence type="ECO:0000256" key="1">
    <source>
        <dbReference type="SAM" id="MobiDB-lite"/>
    </source>
</evidence>
<dbReference type="RefSeq" id="WP_137084083.1">
    <property type="nucleotide sequence ID" value="NZ_CP039907.1"/>
</dbReference>
<evidence type="ECO:0000313" key="3">
    <source>
        <dbReference type="Proteomes" id="UP000298646"/>
    </source>
</evidence>
<dbReference type="EMBL" id="CP039907">
    <property type="protein sequence ID" value="QCL99516.1"/>
    <property type="molecule type" value="Genomic_DNA"/>
</dbReference>
<gene>
    <name evidence="2" type="ORF">CFBP6624_04765</name>
</gene>
<proteinExistence type="predicted"/>
<protein>
    <submittedName>
        <fullName evidence="2">Uncharacterized protein</fullName>
    </submittedName>
</protein>
<reference evidence="2 3" key="1">
    <citation type="submission" date="2019-04" db="EMBL/GenBank/DDBJ databases">
        <title>Complete genome sequence of Agrobacterium tumefaciens CFBP6624.</title>
        <authorList>
            <person name="Haryono M."/>
            <person name="Lin Y.-C."/>
            <person name="Lai E.-M."/>
            <person name="Kuo C.-H."/>
        </authorList>
    </citation>
    <scope>NUCLEOTIDE SEQUENCE [LARGE SCALE GENOMIC DNA]</scope>
    <source>
        <strain evidence="2 3">CFBP6624</strain>
    </source>
</reference>
<evidence type="ECO:0000313" key="2">
    <source>
        <dbReference type="EMBL" id="QCL99516.1"/>
    </source>
</evidence>
<dbReference type="AlphaFoldDB" id="A0AAE6BL28"/>
<sequence length="95" mass="10303">MVLSSNSDEANALATKSKKKTEPVLPAPADFDDLHSTLEKIARQLDAVDLSESKSRSAPKEKPKRVPGRFKGALVVGGSFFEPLTDDELKEFSGE</sequence>
<dbReference type="Proteomes" id="UP000298646">
    <property type="component" value="Chromosome circular"/>
</dbReference>
<feature type="region of interest" description="Disordered" evidence="1">
    <location>
        <begin position="1"/>
        <end position="31"/>
    </location>
</feature>
<accession>A0AAE6BL28</accession>
<name>A0AAE6BL28_AGRTU</name>
<organism evidence="2 3">
    <name type="scientific">Agrobacterium tumefaciens</name>
    <dbReference type="NCBI Taxonomy" id="358"/>
    <lineage>
        <taxon>Bacteria</taxon>
        <taxon>Pseudomonadati</taxon>
        <taxon>Pseudomonadota</taxon>
        <taxon>Alphaproteobacteria</taxon>
        <taxon>Hyphomicrobiales</taxon>
        <taxon>Rhizobiaceae</taxon>
        <taxon>Rhizobium/Agrobacterium group</taxon>
        <taxon>Agrobacterium</taxon>
        <taxon>Agrobacterium tumefaciens complex</taxon>
    </lineage>
</organism>